<accession>R7S381</accession>
<evidence type="ECO:0000256" key="1">
    <source>
        <dbReference type="SAM" id="SignalP"/>
    </source>
</evidence>
<reference evidence="3" key="1">
    <citation type="journal article" date="2012" name="Science">
        <title>The Paleozoic origin of enzymatic lignin decomposition reconstructed from 31 fungal genomes.</title>
        <authorList>
            <person name="Floudas D."/>
            <person name="Binder M."/>
            <person name="Riley R."/>
            <person name="Barry K."/>
            <person name="Blanchette R.A."/>
            <person name="Henrissat B."/>
            <person name="Martinez A.T."/>
            <person name="Otillar R."/>
            <person name="Spatafora J.W."/>
            <person name="Yadav J.S."/>
            <person name="Aerts A."/>
            <person name="Benoit I."/>
            <person name="Boyd A."/>
            <person name="Carlson A."/>
            <person name="Copeland A."/>
            <person name="Coutinho P.M."/>
            <person name="de Vries R.P."/>
            <person name="Ferreira P."/>
            <person name="Findley K."/>
            <person name="Foster B."/>
            <person name="Gaskell J."/>
            <person name="Glotzer D."/>
            <person name="Gorecki P."/>
            <person name="Heitman J."/>
            <person name="Hesse C."/>
            <person name="Hori C."/>
            <person name="Igarashi K."/>
            <person name="Jurgens J.A."/>
            <person name="Kallen N."/>
            <person name="Kersten P."/>
            <person name="Kohler A."/>
            <person name="Kuees U."/>
            <person name="Kumar T.K.A."/>
            <person name="Kuo A."/>
            <person name="LaButti K."/>
            <person name="Larrondo L.F."/>
            <person name="Lindquist E."/>
            <person name="Ling A."/>
            <person name="Lombard V."/>
            <person name="Lucas S."/>
            <person name="Lundell T."/>
            <person name="Martin R."/>
            <person name="McLaughlin D.J."/>
            <person name="Morgenstern I."/>
            <person name="Morin E."/>
            <person name="Murat C."/>
            <person name="Nagy L.G."/>
            <person name="Nolan M."/>
            <person name="Ohm R.A."/>
            <person name="Patyshakuliyeva A."/>
            <person name="Rokas A."/>
            <person name="Ruiz-Duenas F.J."/>
            <person name="Sabat G."/>
            <person name="Salamov A."/>
            <person name="Samejima M."/>
            <person name="Schmutz J."/>
            <person name="Slot J.C."/>
            <person name="St John F."/>
            <person name="Stenlid J."/>
            <person name="Sun H."/>
            <person name="Sun S."/>
            <person name="Syed K."/>
            <person name="Tsang A."/>
            <person name="Wiebenga A."/>
            <person name="Young D."/>
            <person name="Pisabarro A."/>
            <person name="Eastwood D.C."/>
            <person name="Martin F."/>
            <person name="Cullen D."/>
            <person name="Grigoriev I.V."/>
            <person name="Hibbett D.S."/>
        </authorList>
    </citation>
    <scope>NUCLEOTIDE SEQUENCE [LARGE SCALE GENOMIC DNA]</scope>
    <source>
        <strain evidence="3">HHB-11173 SS5</strain>
    </source>
</reference>
<proteinExistence type="predicted"/>
<evidence type="ECO:0000313" key="3">
    <source>
        <dbReference type="Proteomes" id="UP000054196"/>
    </source>
</evidence>
<dbReference type="KEGG" id="psq:PUNSTDRAFT_55214"/>
<feature type="chain" id="PRO_5004444603" description="Ricin B lectin domain-containing protein" evidence="1">
    <location>
        <begin position="19"/>
        <end position="194"/>
    </location>
</feature>
<evidence type="ECO:0008006" key="4">
    <source>
        <dbReference type="Google" id="ProtNLM"/>
    </source>
</evidence>
<keyword evidence="1" id="KW-0732">Signal</keyword>
<evidence type="ECO:0000313" key="2">
    <source>
        <dbReference type="EMBL" id="EIN04860.1"/>
    </source>
</evidence>
<organism evidence="2 3">
    <name type="scientific">Punctularia strigosozonata (strain HHB-11173)</name>
    <name type="common">White-rot fungus</name>
    <dbReference type="NCBI Taxonomy" id="741275"/>
    <lineage>
        <taxon>Eukaryota</taxon>
        <taxon>Fungi</taxon>
        <taxon>Dikarya</taxon>
        <taxon>Basidiomycota</taxon>
        <taxon>Agaricomycotina</taxon>
        <taxon>Agaricomycetes</taxon>
        <taxon>Corticiales</taxon>
        <taxon>Punctulariaceae</taxon>
        <taxon>Punctularia</taxon>
    </lineage>
</organism>
<dbReference type="Proteomes" id="UP000054196">
    <property type="component" value="Unassembled WGS sequence"/>
</dbReference>
<gene>
    <name evidence="2" type="ORF">PUNSTDRAFT_55214</name>
</gene>
<dbReference type="HOGENOM" id="CLU_124597_0_0_1"/>
<keyword evidence="3" id="KW-1185">Reference proteome</keyword>
<dbReference type="GeneID" id="18883945"/>
<feature type="signal peptide" evidence="1">
    <location>
        <begin position="1"/>
        <end position="18"/>
    </location>
</feature>
<dbReference type="OMA" id="FAGSADC"/>
<dbReference type="OrthoDB" id="3144901at2759"/>
<protein>
    <recommendedName>
        <fullName evidence="4">Ricin B lectin domain-containing protein</fullName>
    </recommendedName>
</protein>
<dbReference type="AlphaFoldDB" id="R7S381"/>
<name>R7S381_PUNST</name>
<sequence length="194" mass="20368">MFTVRALSFLSAMLAVHGATIAERQSQACSTVHSGLFSGFTNDTIHFGLNEHHEVVTADHGIVTSFGVDFQACPALGGQFPNADIFLGRIVVQQSSFVGPNTCLTIENFPSAEPWLIKAQTCGDATTPPAKQVWNIGSDFGETIGFAGSADCSSPGAFYESDPETSAPITTSAGLIQLACEPTSSFNLESLSLS</sequence>
<dbReference type="EMBL" id="JH687552">
    <property type="protein sequence ID" value="EIN04860.1"/>
    <property type="molecule type" value="Genomic_DNA"/>
</dbReference>
<dbReference type="RefSeq" id="XP_007387783.1">
    <property type="nucleotide sequence ID" value="XM_007387721.1"/>
</dbReference>